<evidence type="ECO:0000313" key="2">
    <source>
        <dbReference type="EMBL" id="KAK5986772.1"/>
    </source>
</evidence>
<gene>
    <name evidence="2" type="ORF">GCK32_008143</name>
</gene>
<organism evidence="2 3">
    <name type="scientific">Trichostrongylus colubriformis</name>
    <name type="common">Black scour worm</name>
    <dbReference type="NCBI Taxonomy" id="6319"/>
    <lineage>
        <taxon>Eukaryota</taxon>
        <taxon>Metazoa</taxon>
        <taxon>Ecdysozoa</taxon>
        <taxon>Nematoda</taxon>
        <taxon>Chromadorea</taxon>
        <taxon>Rhabditida</taxon>
        <taxon>Rhabditina</taxon>
        <taxon>Rhabditomorpha</taxon>
        <taxon>Strongyloidea</taxon>
        <taxon>Trichostrongylidae</taxon>
        <taxon>Trichostrongylus</taxon>
    </lineage>
</organism>
<feature type="region of interest" description="Disordered" evidence="1">
    <location>
        <begin position="78"/>
        <end position="106"/>
    </location>
</feature>
<comment type="caution">
    <text evidence="2">The sequence shown here is derived from an EMBL/GenBank/DDBJ whole genome shotgun (WGS) entry which is preliminary data.</text>
</comment>
<evidence type="ECO:0000256" key="1">
    <source>
        <dbReference type="SAM" id="MobiDB-lite"/>
    </source>
</evidence>
<feature type="compositionally biased region" description="Basic residues" evidence="1">
    <location>
        <begin position="33"/>
        <end position="44"/>
    </location>
</feature>
<name>A0AAN8G3X7_TRICO</name>
<dbReference type="Proteomes" id="UP001331761">
    <property type="component" value="Unassembled WGS sequence"/>
</dbReference>
<keyword evidence="3" id="KW-1185">Reference proteome</keyword>
<feature type="compositionally biased region" description="Basic and acidic residues" evidence="1">
    <location>
        <begin position="50"/>
        <end position="64"/>
    </location>
</feature>
<dbReference type="AlphaFoldDB" id="A0AAN8G3X7"/>
<reference evidence="2 3" key="1">
    <citation type="submission" date="2019-10" db="EMBL/GenBank/DDBJ databases">
        <title>Assembly and Annotation for the nematode Trichostrongylus colubriformis.</title>
        <authorList>
            <person name="Martin J."/>
        </authorList>
    </citation>
    <scope>NUCLEOTIDE SEQUENCE [LARGE SCALE GENOMIC DNA]</scope>
    <source>
        <strain evidence="2">G859</strain>
        <tissue evidence="2">Whole worm</tissue>
    </source>
</reference>
<protein>
    <submittedName>
        <fullName evidence="2">Uncharacterized protein</fullName>
    </submittedName>
</protein>
<accession>A0AAN8G3X7</accession>
<sequence>MSYIKRITLLALALLMLLLLLVLCVIIIKRRRRKEANKEKKKAKTSNGSKEAEQNTKTKSKESVEKMTKSVYYGLKFGGSREASNDRPSSGESEYVPSKETVQRSH</sequence>
<proteinExistence type="predicted"/>
<evidence type="ECO:0000313" key="3">
    <source>
        <dbReference type="Proteomes" id="UP001331761"/>
    </source>
</evidence>
<dbReference type="EMBL" id="WIXE01000236">
    <property type="protein sequence ID" value="KAK5986772.1"/>
    <property type="molecule type" value="Genomic_DNA"/>
</dbReference>
<feature type="region of interest" description="Disordered" evidence="1">
    <location>
        <begin position="33"/>
        <end position="64"/>
    </location>
</feature>